<dbReference type="InterPro" id="IPR005797">
    <property type="entry name" value="Cyt_b/b6_N"/>
</dbReference>
<reference evidence="6 7" key="1">
    <citation type="journal article" date="2015" name="Genome Announc.">
        <title>Draft Genome Sequence of Filamentous Marine Cyanobacterium Lyngbya confervoides Strain BDU141951.</title>
        <authorList>
            <person name="Chandrababunaidu M.M."/>
            <person name="Sen D."/>
            <person name="Tripathy S."/>
        </authorList>
    </citation>
    <scope>NUCLEOTIDE SEQUENCE [LARGE SCALE GENOMIC DNA]</scope>
    <source>
        <strain evidence="6 7">BDU141951</strain>
    </source>
</reference>
<evidence type="ECO:0000259" key="5">
    <source>
        <dbReference type="PROSITE" id="PS51002"/>
    </source>
</evidence>
<dbReference type="Proteomes" id="UP000031561">
    <property type="component" value="Unassembled WGS sequence"/>
</dbReference>
<dbReference type="InterPro" id="IPR016174">
    <property type="entry name" value="Di-haem_cyt_TM"/>
</dbReference>
<evidence type="ECO:0000256" key="2">
    <source>
        <dbReference type="ARBA" id="ARBA00023078"/>
    </source>
</evidence>
<feature type="transmembrane region" description="Helical" evidence="4">
    <location>
        <begin position="164"/>
        <end position="189"/>
    </location>
</feature>
<keyword evidence="7" id="KW-1185">Reference proteome</keyword>
<keyword evidence="2" id="KW-0793">Thylakoid</keyword>
<dbReference type="SUPFAM" id="SSF81342">
    <property type="entry name" value="Transmembrane di-heme cytochromes"/>
    <property type="match status" value="1"/>
</dbReference>
<proteinExistence type="predicted"/>
<feature type="transmembrane region" description="Helical" evidence="4">
    <location>
        <begin position="95"/>
        <end position="121"/>
    </location>
</feature>
<accession>A0ABD4T0W0</accession>
<name>A0ABD4T0W0_9CYAN</name>
<keyword evidence="4" id="KW-1133">Transmembrane helix</keyword>
<evidence type="ECO:0000256" key="4">
    <source>
        <dbReference type="SAM" id="Phobius"/>
    </source>
</evidence>
<dbReference type="Pfam" id="PF00033">
    <property type="entry name" value="Cytochrome_B"/>
    <property type="match status" value="1"/>
</dbReference>
<dbReference type="PROSITE" id="PS51002">
    <property type="entry name" value="CYTB_NTER"/>
    <property type="match status" value="1"/>
</dbReference>
<dbReference type="RefSeq" id="WP_166280495.1">
    <property type="nucleotide sequence ID" value="NZ_JTHE03000028.1"/>
</dbReference>
<evidence type="ECO:0000313" key="6">
    <source>
        <dbReference type="EMBL" id="MCM1982065.1"/>
    </source>
</evidence>
<keyword evidence="4" id="KW-0812">Transmembrane</keyword>
<protein>
    <submittedName>
        <fullName evidence="6">Cytochrome b N-terminal domain-containing protein</fullName>
    </submittedName>
</protein>
<gene>
    <name evidence="6" type="ORF">QQ91_0004360</name>
</gene>
<organism evidence="6 7">
    <name type="scientific">Lyngbya confervoides BDU141951</name>
    <dbReference type="NCBI Taxonomy" id="1574623"/>
    <lineage>
        <taxon>Bacteria</taxon>
        <taxon>Bacillati</taxon>
        <taxon>Cyanobacteriota</taxon>
        <taxon>Cyanophyceae</taxon>
        <taxon>Oscillatoriophycideae</taxon>
        <taxon>Oscillatoriales</taxon>
        <taxon>Microcoleaceae</taxon>
        <taxon>Lyngbya</taxon>
    </lineage>
</organism>
<evidence type="ECO:0000256" key="3">
    <source>
        <dbReference type="SAM" id="MobiDB-lite"/>
    </source>
</evidence>
<dbReference type="AlphaFoldDB" id="A0ABD4T0W0"/>
<keyword evidence="4" id="KW-0472">Membrane</keyword>
<feature type="region of interest" description="Disordered" evidence="3">
    <location>
        <begin position="213"/>
        <end position="232"/>
    </location>
</feature>
<feature type="domain" description="Cytochrome b/b6 N-terminal region profile" evidence="5">
    <location>
        <begin position="1"/>
        <end position="196"/>
    </location>
</feature>
<dbReference type="EMBL" id="JTHE03000028">
    <property type="protein sequence ID" value="MCM1982065.1"/>
    <property type="molecule type" value="Genomic_DNA"/>
</dbReference>
<dbReference type="PANTHER" id="PTHR19271">
    <property type="entry name" value="CYTOCHROME B"/>
    <property type="match status" value="1"/>
</dbReference>
<dbReference type="Gene3D" id="1.20.810.10">
    <property type="entry name" value="Cytochrome Bc1 Complex, Chain C"/>
    <property type="match status" value="1"/>
</dbReference>
<keyword evidence="1" id="KW-0602">Photosynthesis</keyword>
<evidence type="ECO:0000256" key="1">
    <source>
        <dbReference type="ARBA" id="ARBA00022531"/>
    </source>
</evidence>
<sequence>MNTIQYKFLLQRAATLLSVAILTLALVAALSGLLVGFNYQPAAGKAYDSVQWIATQLTSGRLILGLHQWAGNGLIIAGLVQIPILFLGRQARRSWFTAWVSGFALTACAIALGWTAMILPWDQLGFWRLRVELSTLGSLPILGTLINQVLLGGGGMDTRALVHFYAIHSYILSLVAIGLALTHLIALVVHEQQERDAVLQQLERLVDDAEVATEAATQAESGSEVDPVTSQG</sequence>
<dbReference type="GO" id="GO:0015979">
    <property type="term" value="P:photosynthesis"/>
    <property type="evidence" value="ECO:0007669"/>
    <property type="project" value="UniProtKB-KW"/>
</dbReference>
<dbReference type="PANTHER" id="PTHR19271:SF16">
    <property type="entry name" value="CYTOCHROME B"/>
    <property type="match status" value="1"/>
</dbReference>
<comment type="caution">
    <text evidence="6">The sequence shown here is derived from an EMBL/GenBank/DDBJ whole genome shotgun (WGS) entry which is preliminary data.</text>
</comment>
<dbReference type="InterPro" id="IPR027387">
    <property type="entry name" value="Cytb/b6-like_sf"/>
</dbReference>
<feature type="transmembrane region" description="Helical" evidence="4">
    <location>
        <begin position="69"/>
        <end position="88"/>
    </location>
</feature>
<evidence type="ECO:0000313" key="7">
    <source>
        <dbReference type="Proteomes" id="UP000031561"/>
    </source>
</evidence>